<evidence type="ECO:0000256" key="7">
    <source>
        <dbReference type="SAM" id="Phobius"/>
    </source>
</evidence>
<dbReference type="Gene3D" id="1.25.40.10">
    <property type="entry name" value="Tetratricopeptide repeat domain"/>
    <property type="match status" value="1"/>
</dbReference>
<protein>
    <submittedName>
        <fullName evidence="10">C-type cytochrome biogenesis protein CcmI</fullName>
    </submittedName>
</protein>
<dbReference type="EMBL" id="RRZA01000010">
    <property type="protein sequence ID" value="MBE0456803.1"/>
    <property type="molecule type" value="Genomic_DNA"/>
</dbReference>
<dbReference type="Proteomes" id="UP000707245">
    <property type="component" value="Unassembled WGS sequence"/>
</dbReference>
<evidence type="ECO:0000256" key="5">
    <source>
        <dbReference type="PROSITE-ProRule" id="PRU00339"/>
    </source>
</evidence>
<keyword evidence="7" id="KW-0472">Membrane</keyword>
<feature type="transmembrane region" description="Helical" evidence="7">
    <location>
        <begin position="94"/>
        <end position="113"/>
    </location>
</feature>
<gene>
    <name evidence="10" type="primary">ccmI</name>
    <name evidence="10" type="ORF">EI167_04925</name>
</gene>
<dbReference type="PANTHER" id="PTHR47870">
    <property type="entry name" value="CYTOCHROME C-TYPE BIOGENESIS PROTEIN CCMH"/>
    <property type="match status" value="1"/>
</dbReference>
<dbReference type="InterPro" id="IPR011990">
    <property type="entry name" value="TPR-like_helical_dom_sf"/>
</dbReference>
<feature type="compositionally biased region" description="Polar residues" evidence="6">
    <location>
        <begin position="294"/>
        <end position="310"/>
    </location>
</feature>
<feature type="domain" description="Cytochrome c-type biogenesis protein H Ig-like" evidence="8">
    <location>
        <begin position="325"/>
        <end position="432"/>
    </location>
</feature>
<evidence type="ECO:0000259" key="8">
    <source>
        <dbReference type="Pfam" id="PF23892"/>
    </source>
</evidence>
<dbReference type="PANTHER" id="PTHR47870:SF1">
    <property type="entry name" value="CYTOCHROME C-TYPE BIOGENESIS PROTEIN CCMH"/>
    <property type="match status" value="1"/>
</dbReference>
<dbReference type="PROSITE" id="PS50005">
    <property type="entry name" value="TPR"/>
    <property type="match status" value="1"/>
</dbReference>
<feature type="repeat" description="TPR" evidence="5">
    <location>
        <begin position="168"/>
        <end position="201"/>
    </location>
</feature>
<dbReference type="SMART" id="SM00028">
    <property type="entry name" value="TPR"/>
    <property type="match status" value="1"/>
</dbReference>
<feature type="domain" description="Cytochrome c-type biogenesis protein H TPR" evidence="9">
    <location>
        <begin position="119"/>
        <end position="276"/>
    </location>
</feature>
<dbReference type="NCBIfam" id="TIGR03142">
    <property type="entry name" value="cytochro_ccmI"/>
    <property type="match status" value="1"/>
</dbReference>
<reference evidence="10 11" key="1">
    <citation type="submission" date="2020-07" db="EMBL/GenBank/DDBJ databases">
        <title>Halophilic bacteria isolated from french cheeses.</title>
        <authorList>
            <person name="Kothe C.I."/>
            <person name="Farah-Kraiem B."/>
            <person name="Renault P."/>
            <person name="Dridi B."/>
        </authorList>
    </citation>
    <scope>NUCLEOTIDE SEQUENCE [LARGE SCALE GENOMIC DNA]</scope>
    <source>
        <strain evidence="10 11">FME14</strain>
    </source>
</reference>
<keyword evidence="7" id="KW-1133">Transmembrane helix</keyword>
<evidence type="ECO:0000256" key="3">
    <source>
        <dbReference type="ARBA" id="ARBA00022748"/>
    </source>
</evidence>
<comment type="subcellular location">
    <subcellularLocation>
        <location evidence="1">Cell envelope</location>
    </subcellularLocation>
</comment>
<evidence type="ECO:0000256" key="1">
    <source>
        <dbReference type="ARBA" id="ARBA00004196"/>
    </source>
</evidence>
<evidence type="ECO:0000256" key="6">
    <source>
        <dbReference type="SAM" id="MobiDB-lite"/>
    </source>
</evidence>
<sequence>MILMWVAFAVLTLLAMAFVALPFLSKERVQGLTYNANSELIAIFHQRLGELANDLAEQRIDQVNHDESVVELKRRLLNELSPEKSLMSKGNNRIFALTGCAFLVAFTVIFYTATGSQQQLQNWQSAMDNLPAYGERAVMQQGEPLTQNELQAFALGLRTKLAQSGDDKVAWMLLGRVAMSLNEYDMAQQSFDKVLRLDPDNLPVLISYSQVLLLEGSDANMTRAAGMLSKVLKDDPTNLDAISLLALIAYERHDWLQAKAAFEVLLKSMDKEDSRYSMIAQRISEIEQNISAENEQQNSQLTPVATAQQGSNANASNNPAAPSAINVTIKLAPDLVDKLPAQGTLFVFAKAANGPPMPLAVVKLTDYRFPIEVQLSDSNAMVAGLTLSSVEQIILTARISKDASVMPATGELEGRSDVLERSQTQAYELLINELIP</sequence>
<evidence type="ECO:0000259" key="9">
    <source>
        <dbReference type="Pfam" id="PF23914"/>
    </source>
</evidence>
<evidence type="ECO:0000313" key="10">
    <source>
        <dbReference type="EMBL" id="MBE0456803.1"/>
    </source>
</evidence>
<dbReference type="InterPro" id="IPR051263">
    <property type="entry name" value="C-type_cytochrome_biogenesis"/>
</dbReference>
<dbReference type="InterPro" id="IPR056413">
    <property type="entry name" value="TPR_CcmH_CycH"/>
</dbReference>
<name>A0ABR9FIZ3_9GAMM</name>
<keyword evidence="2" id="KW-0677">Repeat</keyword>
<keyword evidence="7" id="KW-0812">Transmembrane</keyword>
<dbReference type="SUPFAM" id="SSF48452">
    <property type="entry name" value="TPR-like"/>
    <property type="match status" value="1"/>
</dbReference>
<dbReference type="RefSeq" id="WP_192540927.1">
    <property type="nucleotide sequence ID" value="NZ_JBQELX010000006.1"/>
</dbReference>
<dbReference type="InterPro" id="IPR017560">
    <property type="entry name" value="Cyt_c_biogenesis_CcmI"/>
</dbReference>
<feature type="transmembrane region" description="Helical" evidence="7">
    <location>
        <begin position="6"/>
        <end position="24"/>
    </location>
</feature>
<dbReference type="Pfam" id="PF23914">
    <property type="entry name" value="TPR_CcmH_CycH"/>
    <property type="match status" value="1"/>
</dbReference>
<organism evidence="10 11">
    <name type="scientific">Pseudoalteromonas prydzensis</name>
    <dbReference type="NCBI Taxonomy" id="182141"/>
    <lineage>
        <taxon>Bacteria</taxon>
        <taxon>Pseudomonadati</taxon>
        <taxon>Pseudomonadota</taxon>
        <taxon>Gammaproteobacteria</taxon>
        <taxon>Alteromonadales</taxon>
        <taxon>Pseudoalteromonadaceae</taxon>
        <taxon>Pseudoalteromonas</taxon>
    </lineage>
</organism>
<dbReference type="Pfam" id="PF23892">
    <property type="entry name" value="Ig_CycH"/>
    <property type="match status" value="1"/>
</dbReference>
<comment type="caution">
    <text evidence="10">The sequence shown here is derived from an EMBL/GenBank/DDBJ whole genome shotgun (WGS) entry which is preliminary data.</text>
</comment>
<dbReference type="InterPro" id="IPR056412">
    <property type="entry name" value="Ig_CycH"/>
</dbReference>
<keyword evidence="4 5" id="KW-0802">TPR repeat</keyword>
<keyword evidence="3" id="KW-0201">Cytochrome c-type biogenesis</keyword>
<proteinExistence type="predicted"/>
<evidence type="ECO:0000256" key="2">
    <source>
        <dbReference type="ARBA" id="ARBA00022737"/>
    </source>
</evidence>
<dbReference type="PROSITE" id="PS50293">
    <property type="entry name" value="TPR_REGION"/>
    <property type="match status" value="1"/>
</dbReference>
<evidence type="ECO:0000256" key="4">
    <source>
        <dbReference type="ARBA" id="ARBA00022803"/>
    </source>
</evidence>
<feature type="region of interest" description="Disordered" evidence="6">
    <location>
        <begin position="294"/>
        <end position="319"/>
    </location>
</feature>
<keyword evidence="11" id="KW-1185">Reference proteome</keyword>
<accession>A0ABR9FIZ3</accession>
<evidence type="ECO:0000313" key="11">
    <source>
        <dbReference type="Proteomes" id="UP000707245"/>
    </source>
</evidence>
<dbReference type="InterPro" id="IPR019734">
    <property type="entry name" value="TPR_rpt"/>
</dbReference>